<evidence type="ECO:0000313" key="8">
    <source>
        <dbReference type="Proteomes" id="UP000674234"/>
    </source>
</evidence>
<accession>A0A940WJM4</accession>
<organism evidence="7 8">
    <name type="scientific">Microbispora oryzae</name>
    <dbReference type="NCBI Taxonomy" id="2806554"/>
    <lineage>
        <taxon>Bacteria</taxon>
        <taxon>Bacillati</taxon>
        <taxon>Actinomycetota</taxon>
        <taxon>Actinomycetes</taxon>
        <taxon>Streptosporangiales</taxon>
        <taxon>Streptosporangiaceae</taxon>
        <taxon>Microbispora</taxon>
    </lineage>
</organism>
<dbReference type="Pfam" id="PF08386">
    <property type="entry name" value="Abhydrolase_4"/>
    <property type="match status" value="1"/>
</dbReference>
<dbReference type="InterPro" id="IPR029058">
    <property type="entry name" value="AB_hydrolase_fold"/>
</dbReference>
<dbReference type="AlphaFoldDB" id="A0A940WJM4"/>
<sequence length="515" mass="54490">MRTASHTVRRTALCRLAAAALLLVGGCSTGQGPGGGGSAPARITAPTAALQPFYDQRPSWTGCGGGFQCARVEVPLDYSAPSGERISLSVIRLPATGQRIGSLFINPGGPGGSGVQYTRAARSLFPDSLRARFDVVGFDPRGVGESSPVKCLSNSQLDAFVGLDASPDDHAEVKALEKGSKDFAAGCEAKSARLLPHVSTVDAARDMDVLRGVVRDPGFTYLGKSYGTFLGATYAGLFPKQVRALVLDGAVDPAVPSLRANEVQAEGFEVALRAFVEDSLKQQDNPFTSRTVDGALAEVGALLKRADGQPLRNDLKDGRRLGEAWTVLGVITPLYDRQSWPALRRALKAAFKGDGTTLLRMADLLVDRHADGSYSNQTEANMAVNCLDHPYPTALGDYRKAADKAAVESPHFGSYVMWSSLPCAYWPVKPTGADEPIKAEGAPPILVVGTLRDPATPYEWAKGLASELKSGVLLGFDGDGHTGYRSGSRCVDTAVENYLISLHVPKSGTVCPKIT</sequence>
<dbReference type="PANTHER" id="PTHR43248">
    <property type="entry name" value="2-SUCCINYL-6-HYDROXY-2,4-CYCLOHEXADIENE-1-CARBOXYLATE SYNTHASE"/>
    <property type="match status" value="1"/>
</dbReference>
<feature type="signal peptide" evidence="4">
    <location>
        <begin position="1"/>
        <end position="30"/>
    </location>
</feature>
<reference evidence="7" key="1">
    <citation type="submission" date="2021-02" db="EMBL/GenBank/DDBJ databases">
        <title>Draft genome sequence of Microbispora sp. RL4-1S isolated from rice leaves in Thailand.</title>
        <authorList>
            <person name="Muangham S."/>
            <person name="Duangmal K."/>
        </authorList>
    </citation>
    <scope>NUCLEOTIDE SEQUENCE</scope>
    <source>
        <strain evidence="7">RL4-1S</strain>
    </source>
</reference>
<comment type="caution">
    <text evidence="7">The sequence shown here is derived from an EMBL/GenBank/DDBJ whole genome shotgun (WGS) entry which is preliminary data.</text>
</comment>
<proteinExistence type="inferred from homology"/>
<dbReference type="Pfam" id="PF00561">
    <property type="entry name" value="Abhydrolase_1"/>
    <property type="match status" value="1"/>
</dbReference>
<evidence type="ECO:0000256" key="4">
    <source>
        <dbReference type="SAM" id="SignalP"/>
    </source>
</evidence>
<dbReference type="EMBL" id="JAFCNB010000005">
    <property type="protein sequence ID" value="MBP2704482.1"/>
    <property type="molecule type" value="Genomic_DNA"/>
</dbReference>
<evidence type="ECO:0000256" key="1">
    <source>
        <dbReference type="ARBA" id="ARBA00010088"/>
    </source>
</evidence>
<feature type="domain" description="AB hydrolase-1" evidence="5">
    <location>
        <begin position="103"/>
        <end position="302"/>
    </location>
</feature>
<feature type="chain" id="PRO_5037138448" evidence="4">
    <location>
        <begin position="31"/>
        <end position="515"/>
    </location>
</feature>
<dbReference type="InterPro" id="IPR051601">
    <property type="entry name" value="Serine_prot/Carboxylest_S33"/>
</dbReference>
<evidence type="ECO:0000259" key="5">
    <source>
        <dbReference type="Pfam" id="PF00561"/>
    </source>
</evidence>
<keyword evidence="3 7" id="KW-0378">Hydrolase</keyword>
<evidence type="ECO:0000256" key="3">
    <source>
        <dbReference type="ARBA" id="ARBA00022801"/>
    </source>
</evidence>
<comment type="similarity">
    <text evidence="1">Belongs to the peptidase S33 family.</text>
</comment>
<dbReference type="InterPro" id="IPR013595">
    <property type="entry name" value="Pept_S33_TAP-like_C"/>
</dbReference>
<evidence type="ECO:0000313" key="7">
    <source>
        <dbReference type="EMBL" id="MBP2704482.1"/>
    </source>
</evidence>
<name>A0A940WJM4_9ACTN</name>
<dbReference type="GO" id="GO:0016787">
    <property type="term" value="F:hydrolase activity"/>
    <property type="evidence" value="ECO:0007669"/>
    <property type="project" value="UniProtKB-KW"/>
</dbReference>
<evidence type="ECO:0000256" key="2">
    <source>
        <dbReference type="ARBA" id="ARBA00022729"/>
    </source>
</evidence>
<evidence type="ECO:0000259" key="6">
    <source>
        <dbReference type="Pfam" id="PF08386"/>
    </source>
</evidence>
<keyword evidence="2 4" id="KW-0732">Signal</keyword>
<keyword evidence="8" id="KW-1185">Reference proteome</keyword>
<dbReference type="SUPFAM" id="SSF53474">
    <property type="entry name" value="alpha/beta-Hydrolases"/>
    <property type="match status" value="1"/>
</dbReference>
<dbReference type="Gene3D" id="3.40.50.1820">
    <property type="entry name" value="alpha/beta hydrolase"/>
    <property type="match status" value="1"/>
</dbReference>
<dbReference type="Proteomes" id="UP000674234">
    <property type="component" value="Unassembled WGS sequence"/>
</dbReference>
<dbReference type="PANTHER" id="PTHR43248:SF29">
    <property type="entry name" value="TRIPEPTIDYL AMINOPEPTIDASE"/>
    <property type="match status" value="1"/>
</dbReference>
<dbReference type="InterPro" id="IPR000073">
    <property type="entry name" value="AB_hydrolase_1"/>
</dbReference>
<protein>
    <submittedName>
        <fullName evidence="7">Alpha/beta fold hydrolase</fullName>
    </submittedName>
</protein>
<dbReference type="PROSITE" id="PS51257">
    <property type="entry name" value="PROKAR_LIPOPROTEIN"/>
    <property type="match status" value="1"/>
</dbReference>
<feature type="domain" description="Peptidase S33 tripeptidyl aminopeptidase-like C-terminal" evidence="6">
    <location>
        <begin position="410"/>
        <end position="511"/>
    </location>
</feature>
<gene>
    <name evidence="7" type="ORF">JOL79_11720</name>
</gene>